<sequence>MIRTIRFVPTVLALAFAGQAFAAVSADDAKQLGGATLTSFGAEKAASKDGSIPEYDGKGIAPPADWDPKQPGRRPDPFHEKPLFSINAQNWQTYADKLTELQKEMFKKYPDYRMDVYPSHRTMVFPKYVIDNTLKNATSCKAVDNELRLDGCYAGIPFPLPKTGKEVMWNHLLFYGTPTNAENQRTWHVPPNGSAYLASASHGFEAFPIYDPKRTTPLDGKDVYWRVRLDDYAPARANGQKLILVNAVDQVNIGQRAYQYLPGQRRVKLAPDLAYDTPSPTNGGVGTVDDAKLFLGAMDRFDFKLIGKSEKFLAYNTYGATDYKTCPEDKLVSTKHFPNPDCIRWELHRVWVVDSTLKPQFRHIYHRRTFYFDEDGYGAGIQEAYDASGKLYRGAFNTFYTYWEKDGGNDGSVVNLDLITGEYVMQGTAGAPGAGFWPVEPKPDVFYSPEALAGEGIN</sequence>
<dbReference type="Pfam" id="PF07044">
    <property type="entry name" value="DUF1329"/>
    <property type="match status" value="1"/>
</dbReference>
<protein>
    <submittedName>
        <fullName evidence="3">Uncharacterized protein DUF1329</fullName>
    </submittedName>
</protein>
<keyword evidence="4" id="KW-1185">Reference proteome</keyword>
<keyword evidence="2" id="KW-0732">Signal</keyword>
<evidence type="ECO:0000313" key="3">
    <source>
        <dbReference type="EMBL" id="PVX75671.1"/>
    </source>
</evidence>
<feature type="signal peptide" evidence="2">
    <location>
        <begin position="1"/>
        <end position="22"/>
    </location>
</feature>
<proteinExistence type="predicted"/>
<reference evidence="3 4" key="1">
    <citation type="submission" date="2018-05" db="EMBL/GenBank/DDBJ databases">
        <title>Genomic Encyclopedia of Type Strains, Phase IV (KMG-V): Genome sequencing to study the core and pangenomes of soil and plant-associated prokaryotes.</title>
        <authorList>
            <person name="Whitman W."/>
        </authorList>
    </citation>
    <scope>NUCLEOTIDE SEQUENCE [LARGE SCALE GENOMIC DNA]</scope>
    <source>
        <strain evidence="3 4">SCZa-39</strain>
    </source>
</reference>
<feature type="compositionally biased region" description="Basic and acidic residues" evidence="1">
    <location>
        <begin position="66"/>
        <end position="81"/>
    </location>
</feature>
<evidence type="ECO:0000256" key="2">
    <source>
        <dbReference type="SAM" id="SignalP"/>
    </source>
</evidence>
<evidence type="ECO:0000256" key="1">
    <source>
        <dbReference type="SAM" id="MobiDB-lite"/>
    </source>
</evidence>
<accession>A0ABX5KHT1</accession>
<dbReference type="Gene3D" id="2.50.20.10">
    <property type="entry name" value="Lipoprotein localisation LolA/LolB/LppX"/>
    <property type="match status" value="1"/>
</dbReference>
<feature type="region of interest" description="Disordered" evidence="1">
    <location>
        <begin position="47"/>
        <end position="81"/>
    </location>
</feature>
<gene>
    <name evidence="3" type="ORF">C7402_11783</name>
</gene>
<comment type="caution">
    <text evidence="3">The sequence shown here is derived from an EMBL/GenBank/DDBJ whole genome shotgun (WGS) entry which is preliminary data.</text>
</comment>
<dbReference type="EMBL" id="QEOB01000017">
    <property type="protein sequence ID" value="PVX75671.1"/>
    <property type="molecule type" value="Genomic_DNA"/>
</dbReference>
<evidence type="ECO:0000313" key="4">
    <source>
        <dbReference type="Proteomes" id="UP000245712"/>
    </source>
</evidence>
<organism evidence="3 4">
    <name type="scientific">Paraburkholderia unamae</name>
    <dbReference type="NCBI Taxonomy" id="219649"/>
    <lineage>
        <taxon>Bacteria</taxon>
        <taxon>Pseudomonadati</taxon>
        <taxon>Pseudomonadota</taxon>
        <taxon>Betaproteobacteria</taxon>
        <taxon>Burkholderiales</taxon>
        <taxon>Burkholderiaceae</taxon>
        <taxon>Paraburkholderia</taxon>
    </lineage>
</organism>
<dbReference type="InterPro" id="IPR010752">
    <property type="entry name" value="DUF1329"/>
</dbReference>
<feature type="chain" id="PRO_5045107928" evidence="2">
    <location>
        <begin position="23"/>
        <end position="458"/>
    </location>
</feature>
<name>A0ABX5KHT1_9BURK</name>
<dbReference type="RefSeq" id="WP_112173728.1">
    <property type="nucleotide sequence ID" value="NZ_QEOB01000017.1"/>
</dbReference>
<dbReference type="Proteomes" id="UP000245712">
    <property type="component" value="Unassembled WGS sequence"/>
</dbReference>